<evidence type="ECO:0000313" key="1">
    <source>
        <dbReference type="EMBL" id="PWU85816.1"/>
    </source>
</evidence>
<organism evidence="1 2">
    <name type="scientific">Trypanosoma cruzi</name>
    <dbReference type="NCBI Taxonomy" id="5693"/>
    <lineage>
        <taxon>Eukaryota</taxon>
        <taxon>Discoba</taxon>
        <taxon>Euglenozoa</taxon>
        <taxon>Kinetoplastea</taxon>
        <taxon>Metakinetoplastina</taxon>
        <taxon>Trypanosomatida</taxon>
        <taxon>Trypanosomatidae</taxon>
        <taxon>Trypanosoma</taxon>
        <taxon>Schizotrypanum</taxon>
    </lineage>
</organism>
<protein>
    <submittedName>
        <fullName evidence="1">Uncharacterized protein</fullName>
    </submittedName>
</protein>
<sequence length="159" mass="18396">MAIYWLMRRFISLSNKPMRIFFGLRLNCSFFIPLTLPSATSIAFIFDLEVLPFSFMGFSLVNDFLSDASVGWLIILVFTQYSVCRLTFAIEPVCSHAYGRDPASDEEGVVLSKRSFGWYFIHDTCKKNILLLLLLFDTNCSTKMPREKVVEIAYDFMFF</sequence>
<dbReference type="EMBL" id="PRFA01000143">
    <property type="protein sequence ID" value="PWU85816.1"/>
    <property type="molecule type" value="Genomic_DNA"/>
</dbReference>
<dbReference type="Proteomes" id="UP000246121">
    <property type="component" value="Unassembled WGS sequence"/>
</dbReference>
<dbReference type="VEuPathDB" id="TriTrypDB:BCY84_03544"/>
<name>A0A2V2URH8_TRYCR</name>
<dbReference type="AlphaFoldDB" id="A0A2V2URH8"/>
<dbReference type="VEuPathDB" id="TriTrypDB:C4B63_143g22"/>
<gene>
    <name evidence="1" type="ORF">C4B63_143g22</name>
</gene>
<proteinExistence type="predicted"/>
<comment type="caution">
    <text evidence="1">The sequence shown here is derived from an EMBL/GenBank/DDBJ whole genome shotgun (WGS) entry which is preliminary data.</text>
</comment>
<dbReference type="VEuPathDB" id="TriTrypDB:C3747_54g133"/>
<evidence type="ECO:0000313" key="2">
    <source>
        <dbReference type="Proteomes" id="UP000246121"/>
    </source>
</evidence>
<accession>A0A2V2URH8</accession>
<reference evidence="1 2" key="1">
    <citation type="journal article" date="2018" name="Microb. Genom.">
        <title>Expanding an expanded genome: long-read sequencing of Trypanosoma cruzi.</title>
        <authorList>
            <person name="Berna L."/>
            <person name="Rodriguez M."/>
            <person name="Chiribao M.L."/>
            <person name="Parodi-Talice A."/>
            <person name="Pita S."/>
            <person name="Rijo G."/>
            <person name="Alvarez-Valin F."/>
            <person name="Robello C."/>
        </authorList>
    </citation>
    <scope>NUCLEOTIDE SEQUENCE [LARGE SCALE GENOMIC DNA]</scope>
    <source>
        <strain evidence="1 2">Dm28c</strain>
    </source>
</reference>